<reference evidence="2 3" key="2">
    <citation type="journal article" date="2010" name="Stand. Genomic Sci.">
        <title>Complete genome sequence of Xylanimonas cellulosilytica type strain (XIL07).</title>
        <authorList>
            <person name="Foster B."/>
            <person name="Pukall R."/>
            <person name="Abt B."/>
            <person name="Nolan M."/>
            <person name="Glavina Del Rio T."/>
            <person name="Chen F."/>
            <person name="Lucas S."/>
            <person name="Tice H."/>
            <person name="Pitluck S."/>
            <person name="Cheng J.-F."/>
            <person name="Chertkov O."/>
            <person name="Brettin T."/>
            <person name="Han C."/>
            <person name="Detter J.C."/>
            <person name="Bruce D."/>
            <person name="Goodwin L."/>
            <person name="Ivanova N."/>
            <person name="Mavromatis K."/>
            <person name="Pati A."/>
            <person name="Mikhailova N."/>
            <person name="Chen A."/>
            <person name="Palaniappan K."/>
            <person name="Land M."/>
            <person name="Hauser L."/>
            <person name="Chang Y.-J."/>
            <person name="Jeffries C.D."/>
            <person name="Chain P."/>
            <person name="Rohde M."/>
            <person name="Goeker M."/>
            <person name="Bristow J."/>
            <person name="Eisen J.A."/>
            <person name="Markowitz V."/>
            <person name="Hugenholtz P."/>
            <person name="Kyrpides N.C."/>
            <person name="Klenk H.-P."/>
            <person name="Lapidus A."/>
        </authorList>
    </citation>
    <scope>NUCLEOTIDE SEQUENCE [LARGE SCALE GENOMIC DNA]</scope>
    <source>
        <strain evidence="3">DSM 15894 / CECT 5975 / LMG 20990 / XIL07</strain>
    </source>
</reference>
<keyword evidence="1" id="KW-0812">Transmembrane</keyword>
<evidence type="ECO:0000313" key="3">
    <source>
        <dbReference type="Proteomes" id="UP000002255"/>
    </source>
</evidence>
<evidence type="ECO:0000256" key="1">
    <source>
        <dbReference type="SAM" id="Phobius"/>
    </source>
</evidence>
<dbReference type="EMBL" id="CP001821">
    <property type="protein sequence ID" value="ACZ30704.1"/>
    <property type="molecule type" value="Genomic_DNA"/>
</dbReference>
<evidence type="ECO:0008006" key="4">
    <source>
        <dbReference type="Google" id="ProtNLM"/>
    </source>
</evidence>
<feature type="transmembrane region" description="Helical" evidence="1">
    <location>
        <begin position="128"/>
        <end position="159"/>
    </location>
</feature>
<feature type="transmembrane region" description="Helical" evidence="1">
    <location>
        <begin position="265"/>
        <end position="286"/>
    </location>
</feature>
<feature type="transmembrane region" description="Helical" evidence="1">
    <location>
        <begin position="227"/>
        <end position="245"/>
    </location>
</feature>
<keyword evidence="1" id="KW-0472">Membrane</keyword>
<feature type="transmembrane region" description="Helical" evidence="1">
    <location>
        <begin position="362"/>
        <end position="378"/>
    </location>
</feature>
<name>D1BSL2_XYLCX</name>
<dbReference type="STRING" id="446471.Xcel_1681"/>
<feature type="transmembrane region" description="Helical" evidence="1">
    <location>
        <begin position="171"/>
        <end position="188"/>
    </location>
</feature>
<accession>D1BSL2</accession>
<proteinExistence type="predicted"/>
<feature type="transmembrane region" description="Helical" evidence="1">
    <location>
        <begin position="194"/>
        <end position="215"/>
    </location>
</feature>
<feature type="transmembrane region" description="Helical" evidence="1">
    <location>
        <begin position="338"/>
        <end position="355"/>
    </location>
</feature>
<dbReference type="InterPro" id="IPR011470">
    <property type="entry name" value="DUF1576"/>
</dbReference>
<feature type="transmembrane region" description="Helical" evidence="1">
    <location>
        <begin position="384"/>
        <end position="402"/>
    </location>
</feature>
<feature type="transmembrane region" description="Helical" evidence="1">
    <location>
        <begin position="430"/>
        <end position="448"/>
    </location>
</feature>
<protein>
    <recommendedName>
        <fullName evidence="4">DUF1576 domain-containing protein</fullName>
    </recommendedName>
</protein>
<evidence type="ECO:0000313" key="2">
    <source>
        <dbReference type="EMBL" id="ACZ30704.1"/>
    </source>
</evidence>
<feature type="transmembrane region" description="Helical" evidence="1">
    <location>
        <begin position="52"/>
        <end position="69"/>
    </location>
</feature>
<dbReference type="Proteomes" id="UP000002255">
    <property type="component" value="Chromosome"/>
</dbReference>
<dbReference type="eggNOG" id="ENOG502Z7MK">
    <property type="taxonomic scope" value="Bacteria"/>
</dbReference>
<organism evidence="2 3">
    <name type="scientific">Xylanimonas cellulosilytica (strain DSM 15894 / JCM 12276 / CECT 5975 / KCTC 9989 / LMG 20990 / NBRC 107835 / XIL07)</name>
    <dbReference type="NCBI Taxonomy" id="446471"/>
    <lineage>
        <taxon>Bacteria</taxon>
        <taxon>Bacillati</taxon>
        <taxon>Actinomycetota</taxon>
        <taxon>Actinomycetes</taxon>
        <taxon>Micrococcales</taxon>
        <taxon>Promicromonosporaceae</taxon>
        <taxon>Xylanimonas</taxon>
    </lineage>
</organism>
<sequence length="468" mass="49243">MMESTTRAVMDDDAVLDAVLGDSAGTPEPVSVYVRRREPVIPETVDLQKVKFRLLVLLCLSAMAVGFVVDEPGRLLEGTLAIISSPSNLLTDYFAIASAGAVFLNAGALTLASVILVRLEKTEFSGPIIAGIFTVFGFALFGKNLFNSIPITLGVFLYARLERKRFGDYQVESLFATALGPAVSYLAFGTGMPVWAGILLGWSVGIVLGMVVPPLSVHFKKFHHGLSLYNIGFTAGIVGMVVVAIKNMAGADIATASHISTGLTPWLATLVAVFSVALLVCGFVLNGRSLHGMAHLMRRSGQAPSDFVALEGVGRTIMNMGLLGLMSLAFVLAVGGELNGPVLGGIFTVVGFGAYGKHPRNCWPILAGVTLGALLTGADLSSTQVIMTALFATTLAPIAGVYGSIYGVVAGLLHMGLVANLGFLHGGLNLYNHGFAAGFAAFVLYPVFNAKLRIRGKHDRIAQHAPQH</sequence>
<gene>
    <name evidence="2" type="ordered locus">Xcel_1681</name>
</gene>
<dbReference type="AlphaFoldDB" id="D1BSL2"/>
<dbReference type="HOGENOM" id="CLU_031185_0_0_11"/>
<dbReference type="Pfam" id="PF07613">
    <property type="entry name" value="DUF1576"/>
    <property type="match status" value="2"/>
</dbReference>
<keyword evidence="1" id="KW-1133">Transmembrane helix</keyword>
<feature type="transmembrane region" description="Helical" evidence="1">
    <location>
        <begin position="90"/>
        <end position="116"/>
    </location>
</feature>
<keyword evidence="3" id="KW-1185">Reference proteome</keyword>
<reference evidence="3" key="1">
    <citation type="submission" date="2009-11" db="EMBL/GenBank/DDBJ databases">
        <title>The complete chromosome of Xylanimonas cellulosilytica DSM 15894.</title>
        <authorList>
            <consortium name="US DOE Joint Genome Institute (JGI-PGF)"/>
            <person name="Lucas S."/>
            <person name="Copeland A."/>
            <person name="Lapidus A."/>
            <person name="Glavina del Rio T."/>
            <person name="Dalin E."/>
            <person name="Tice H."/>
            <person name="Bruce D."/>
            <person name="Goodwin L."/>
            <person name="Pitluck S."/>
            <person name="Kyrpides N."/>
            <person name="Mavromatis K."/>
            <person name="Ivanova N."/>
            <person name="Mikhailova N."/>
            <person name="Foster B."/>
            <person name="Clum A."/>
            <person name="Brettin T."/>
            <person name="Detter J.C."/>
            <person name="Han C."/>
            <person name="Larimer F."/>
            <person name="Land M."/>
            <person name="Hauser L."/>
            <person name="Markowitz V."/>
            <person name="Cheng J.F."/>
            <person name="Hugenholtz P."/>
            <person name="Woyke T."/>
            <person name="Wu D."/>
            <person name="Gehrich-Schroeter G."/>
            <person name="Schneider S."/>
            <person name="Pukall S.R."/>
            <person name="Klenk H.P."/>
            <person name="Eisen J.A."/>
        </authorList>
    </citation>
    <scope>NUCLEOTIDE SEQUENCE [LARGE SCALE GENOMIC DNA]</scope>
    <source>
        <strain evidence="3">DSM 15894 / CECT 5975 / LMG 20990 / XIL07</strain>
    </source>
</reference>
<dbReference type="KEGG" id="xce:Xcel_1681"/>
<dbReference type="OrthoDB" id="9776502at2"/>